<evidence type="ECO:0000256" key="5">
    <source>
        <dbReference type="ARBA" id="ARBA00022723"/>
    </source>
</evidence>
<dbReference type="InterPro" id="IPR027268">
    <property type="entry name" value="Peptidase_M4/M1_CTD_sf"/>
</dbReference>
<dbReference type="Proteomes" id="UP000094527">
    <property type="component" value="Unassembled WGS sequence"/>
</dbReference>
<evidence type="ECO:0000256" key="3">
    <source>
        <dbReference type="ARBA" id="ARBA00022438"/>
    </source>
</evidence>
<dbReference type="InterPro" id="IPR042097">
    <property type="entry name" value="Aminopeptidase_N-like_N_sf"/>
</dbReference>
<evidence type="ECO:0000256" key="4">
    <source>
        <dbReference type="ARBA" id="ARBA00022670"/>
    </source>
</evidence>
<comment type="cofactor">
    <cofactor evidence="10 12">
        <name>Zn(2+)</name>
        <dbReference type="ChEBI" id="CHEBI:29105"/>
    </cofactor>
    <text evidence="10 12">Binds 1 zinc ion per subunit.</text>
</comment>
<dbReference type="InterPro" id="IPR045357">
    <property type="entry name" value="Aminopeptidase_N-like_N"/>
</dbReference>
<evidence type="ECO:0000256" key="12">
    <source>
        <dbReference type="RuleBase" id="RU364040"/>
    </source>
</evidence>
<evidence type="ECO:0000259" key="15">
    <source>
        <dbReference type="Pfam" id="PF17900"/>
    </source>
</evidence>
<keyword evidence="17" id="KW-1185">Reference proteome</keyword>
<evidence type="ECO:0000256" key="10">
    <source>
        <dbReference type="PIRSR" id="PIRSR634016-3"/>
    </source>
</evidence>
<keyword evidence="6 12" id="KW-0378">Hydrolase</keyword>
<dbReference type="EC" id="3.4.11.-" evidence="12"/>
<evidence type="ECO:0000256" key="6">
    <source>
        <dbReference type="ARBA" id="ARBA00022801"/>
    </source>
</evidence>
<feature type="site" description="Transition state stabilizer" evidence="11">
    <location>
        <position position="425"/>
    </location>
</feature>
<evidence type="ECO:0000256" key="11">
    <source>
        <dbReference type="PIRSR" id="PIRSR634016-4"/>
    </source>
</evidence>
<feature type="domain" description="Peptidase M1 membrane alanine aminopeptidase" evidence="13">
    <location>
        <begin position="267"/>
        <end position="494"/>
    </location>
</feature>
<dbReference type="FunFam" id="1.10.390.10:FF:000013">
    <property type="entry name" value="Aminopeptidase N"/>
    <property type="match status" value="1"/>
</dbReference>
<dbReference type="PANTHER" id="PTHR11533">
    <property type="entry name" value="PROTEASE M1 ZINC METALLOPROTEASE"/>
    <property type="match status" value="1"/>
</dbReference>
<dbReference type="InterPro" id="IPR024571">
    <property type="entry name" value="ERAP1-like_C_dom"/>
</dbReference>
<evidence type="ECO:0000256" key="7">
    <source>
        <dbReference type="ARBA" id="ARBA00022833"/>
    </source>
</evidence>
<dbReference type="InterPro" id="IPR001930">
    <property type="entry name" value="Peptidase_M1"/>
</dbReference>
<evidence type="ECO:0000256" key="1">
    <source>
        <dbReference type="ARBA" id="ARBA00004609"/>
    </source>
</evidence>
<comment type="subcellular location">
    <subcellularLocation>
        <location evidence="1">Cell membrane</location>
        <topology evidence="1">Lipid-anchor</topology>
        <topology evidence="1">GPI-anchor</topology>
    </subcellularLocation>
</comment>
<dbReference type="GO" id="GO:0005886">
    <property type="term" value="C:plasma membrane"/>
    <property type="evidence" value="ECO:0007669"/>
    <property type="project" value="UniProtKB-SubCell"/>
</dbReference>
<dbReference type="InterPro" id="IPR034016">
    <property type="entry name" value="M1_APN-typ"/>
</dbReference>
<evidence type="ECO:0000256" key="8">
    <source>
        <dbReference type="ARBA" id="ARBA00023049"/>
    </source>
</evidence>
<dbReference type="OMA" id="WAYVWLK"/>
<protein>
    <recommendedName>
        <fullName evidence="12">Aminopeptidase</fullName>
        <ecNumber evidence="12">3.4.11.-</ecNumber>
    </recommendedName>
</protein>
<organism evidence="16 17">
    <name type="scientific">Orchesella cincta</name>
    <name type="common">Springtail</name>
    <name type="synonym">Podura cincta</name>
    <dbReference type="NCBI Taxonomy" id="48709"/>
    <lineage>
        <taxon>Eukaryota</taxon>
        <taxon>Metazoa</taxon>
        <taxon>Ecdysozoa</taxon>
        <taxon>Arthropoda</taxon>
        <taxon>Hexapoda</taxon>
        <taxon>Collembola</taxon>
        <taxon>Entomobryomorpha</taxon>
        <taxon>Entomobryoidea</taxon>
        <taxon>Orchesellidae</taxon>
        <taxon>Orchesellinae</taxon>
        <taxon>Orchesella</taxon>
    </lineage>
</organism>
<feature type="binding site" evidence="10">
    <location>
        <position position="343"/>
    </location>
    <ligand>
        <name>Zn(2+)</name>
        <dbReference type="ChEBI" id="CHEBI:29105"/>
        <note>catalytic</note>
    </ligand>
</feature>
<keyword evidence="8 12" id="KW-0482">Metalloprotease</keyword>
<dbReference type="OrthoDB" id="10031169at2759"/>
<dbReference type="GO" id="GO:0043171">
    <property type="term" value="P:peptide catabolic process"/>
    <property type="evidence" value="ECO:0007669"/>
    <property type="project" value="TreeGrafter"/>
</dbReference>
<dbReference type="Pfam" id="PF01433">
    <property type="entry name" value="Peptidase_M1"/>
    <property type="match status" value="1"/>
</dbReference>
<comment type="caution">
    <text evidence="16">The sequence shown here is derived from an EMBL/GenBank/DDBJ whole genome shotgun (WGS) entry which is preliminary data.</text>
</comment>
<keyword evidence="7 10" id="KW-0862">Zinc</keyword>
<dbReference type="EMBL" id="LJIJ01000143">
    <property type="protein sequence ID" value="ODN01694.1"/>
    <property type="molecule type" value="Genomic_DNA"/>
</dbReference>
<dbReference type="STRING" id="48709.A0A1D2N8X4"/>
<dbReference type="Gene3D" id="2.60.40.1730">
    <property type="entry name" value="tricorn interacting facor f3 domain"/>
    <property type="match status" value="1"/>
</dbReference>
<feature type="binding site" evidence="10">
    <location>
        <position position="362"/>
    </location>
    <ligand>
        <name>Zn(2+)</name>
        <dbReference type="ChEBI" id="CHEBI:29105"/>
        <note>catalytic</note>
    </ligand>
</feature>
<dbReference type="SUPFAM" id="SSF55486">
    <property type="entry name" value="Metalloproteases ('zincins'), catalytic domain"/>
    <property type="match status" value="1"/>
</dbReference>
<evidence type="ECO:0000313" key="17">
    <source>
        <dbReference type="Proteomes" id="UP000094527"/>
    </source>
</evidence>
<proteinExistence type="inferred from homology"/>
<sequence>MTTNSSPNIKNVEYPLEQSSDFRLPTTLFPTYYELNLFVVLDPLPNFQRFTATGEVLINVTCTEPTNQIYLHAVNLTISHDSVRVNTRVNGSELGVSSLTYELENDFFIITLNSTLQVGEFYGIHIKFVAPIPDYRLNGMYQDYYEDPESSETRYLATTLFAPYHSRRLFPNFDEPSLRAEFSVAIGHHTKYHAMANEEIVATLPAGEELPDYVWDYFRTTPSMSSYITAMIVSDFTYEEAEPINFVNKTTRVYASPHLISKGAGAYAANITDAVMGFFEARFLIKYPLDKLYSVALPHFFFNAMENIGLITYKEPVLLYLKNETTEEDRYNINFVMSHELAHQWFGNIVACKWWAYVWLKEGFASFYSHYGMEHTNPELEPWEMFIPNILQVALEFDSSNASHPLENFPQTSAAVADIYTSIPYQKGASVLRMTSNFLTEDVFEQAIKVYIDRYQYQSAEQNDLFDVLQEELDKSALISQYIPASVREIMNSWCQQSNFPLIYVSQSNTSQIILTQEEFSEEGPSNSSKTWWVPITLQPRSRPDLPGTVPDTWIPQGVASITVDVIPGETVIVNPEAIGYYRVQYDNSLQHEILTLLEEDHTKISSAGRSKLISDYFELAFSGYTNLTTAMEFTKYVQNDMSTGVWMGLRQPMDKLLKLLNQVQDFETAELLKIYLNLKIRSVLNSLNLLDEKIGSTGMLHEMLIKWSCDLGSCLAFSSNDMDNFIENLGEIEVAKEHQFVIYCTAASQNSSVFEYILTEYLNPTTLFGRKQRLLKSLSCSTNPQNLKWLVNSIFTEENRPFSINDKLELLKSLAKKPEAAGFVWEKINNNMEALYKRYGGKAVEVLSELADTVNETEKSEMVKQFEITFEELAILQRLNSKWQRSKRLFPFIQDSHASLRKWLIDNI</sequence>
<dbReference type="Gene3D" id="2.60.40.1910">
    <property type="match status" value="1"/>
</dbReference>
<dbReference type="Gene3D" id="1.10.390.10">
    <property type="entry name" value="Neutral Protease Domain 2"/>
    <property type="match status" value="1"/>
</dbReference>
<feature type="domain" description="ERAP1-like C-terminal" evidence="14">
    <location>
        <begin position="572"/>
        <end position="867"/>
    </location>
</feature>
<dbReference type="Pfam" id="PF17900">
    <property type="entry name" value="Peptidase_M1_N"/>
    <property type="match status" value="1"/>
</dbReference>
<keyword evidence="4 12" id="KW-0645">Protease</keyword>
<dbReference type="GO" id="GO:0005615">
    <property type="term" value="C:extracellular space"/>
    <property type="evidence" value="ECO:0007669"/>
    <property type="project" value="TreeGrafter"/>
</dbReference>
<gene>
    <name evidence="16" type="ORF">Ocin01_04999</name>
</gene>
<evidence type="ECO:0000313" key="16">
    <source>
        <dbReference type="EMBL" id="ODN01694.1"/>
    </source>
</evidence>
<dbReference type="AlphaFoldDB" id="A0A1D2N8X4"/>
<keyword evidence="5 10" id="KW-0479">Metal-binding</keyword>
<evidence type="ECO:0000256" key="2">
    <source>
        <dbReference type="ARBA" id="ARBA00010136"/>
    </source>
</evidence>
<dbReference type="InterPro" id="IPR014782">
    <property type="entry name" value="Peptidase_M1_dom"/>
</dbReference>
<dbReference type="PANTHER" id="PTHR11533:SF299">
    <property type="entry name" value="AMINOPEPTIDASE"/>
    <property type="match status" value="1"/>
</dbReference>
<reference evidence="16 17" key="1">
    <citation type="journal article" date="2016" name="Genome Biol. Evol.">
        <title>Gene Family Evolution Reflects Adaptation to Soil Environmental Stressors in the Genome of the Collembolan Orchesella cincta.</title>
        <authorList>
            <person name="Faddeeva-Vakhrusheva A."/>
            <person name="Derks M.F."/>
            <person name="Anvar S.Y."/>
            <person name="Agamennone V."/>
            <person name="Suring W."/>
            <person name="Smit S."/>
            <person name="van Straalen N.M."/>
            <person name="Roelofs D."/>
        </authorList>
    </citation>
    <scope>NUCLEOTIDE SEQUENCE [LARGE SCALE GENOMIC DNA]</scope>
    <source>
        <tissue evidence="16">Mixed pool</tissue>
    </source>
</reference>
<feature type="domain" description="Aminopeptidase N-like N-terminal" evidence="15">
    <location>
        <begin position="30"/>
        <end position="228"/>
    </location>
</feature>
<dbReference type="InterPro" id="IPR050344">
    <property type="entry name" value="Peptidase_M1_aminopeptidases"/>
</dbReference>
<evidence type="ECO:0000256" key="9">
    <source>
        <dbReference type="PIRSR" id="PIRSR634016-1"/>
    </source>
</evidence>
<keyword evidence="3 12" id="KW-0031">Aminopeptidase</keyword>
<feature type="active site" description="Proton acceptor" evidence="9">
    <location>
        <position position="340"/>
    </location>
</feature>
<dbReference type="GO" id="GO:0006508">
    <property type="term" value="P:proteolysis"/>
    <property type="evidence" value="ECO:0007669"/>
    <property type="project" value="UniProtKB-KW"/>
</dbReference>
<dbReference type="GO" id="GO:0070006">
    <property type="term" value="F:metalloaminopeptidase activity"/>
    <property type="evidence" value="ECO:0007669"/>
    <property type="project" value="TreeGrafter"/>
</dbReference>
<dbReference type="GO" id="GO:0008270">
    <property type="term" value="F:zinc ion binding"/>
    <property type="evidence" value="ECO:0007669"/>
    <property type="project" value="UniProtKB-UniRule"/>
</dbReference>
<dbReference type="GO" id="GO:0042277">
    <property type="term" value="F:peptide binding"/>
    <property type="evidence" value="ECO:0007669"/>
    <property type="project" value="TreeGrafter"/>
</dbReference>
<dbReference type="Pfam" id="PF11838">
    <property type="entry name" value="ERAP1_C"/>
    <property type="match status" value="1"/>
</dbReference>
<evidence type="ECO:0000259" key="13">
    <source>
        <dbReference type="Pfam" id="PF01433"/>
    </source>
</evidence>
<dbReference type="Gene3D" id="1.25.50.20">
    <property type="match status" value="1"/>
</dbReference>
<dbReference type="PRINTS" id="PR00756">
    <property type="entry name" value="ALADIPTASE"/>
</dbReference>
<dbReference type="SUPFAM" id="SSF63737">
    <property type="entry name" value="Leukotriene A4 hydrolase N-terminal domain"/>
    <property type="match status" value="1"/>
</dbReference>
<feature type="binding site" evidence="10">
    <location>
        <position position="339"/>
    </location>
    <ligand>
        <name>Zn(2+)</name>
        <dbReference type="ChEBI" id="CHEBI:29105"/>
        <note>catalytic</note>
    </ligand>
</feature>
<evidence type="ECO:0000259" key="14">
    <source>
        <dbReference type="Pfam" id="PF11838"/>
    </source>
</evidence>
<dbReference type="CDD" id="cd09601">
    <property type="entry name" value="M1_APN-Q_like"/>
    <property type="match status" value="1"/>
</dbReference>
<accession>A0A1D2N8X4</accession>
<comment type="similarity">
    <text evidence="2 12">Belongs to the peptidase M1 family.</text>
</comment>
<dbReference type="GO" id="GO:0005737">
    <property type="term" value="C:cytoplasm"/>
    <property type="evidence" value="ECO:0007669"/>
    <property type="project" value="TreeGrafter"/>
</dbReference>
<name>A0A1D2N8X4_ORCCI</name>